<reference evidence="1 2" key="1">
    <citation type="journal article" date="2018" name="Sci. Rep.">
        <title>Comparative analysis of the Pocillopora damicornis genome highlights role of immune system in coral evolution.</title>
        <authorList>
            <person name="Cunning R."/>
            <person name="Bay R.A."/>
            <person name="Gillette P."/>
            <person name="Baker A.C."/>
            <person name="Traylor-Knowles N."/>
        </authorList>
    </citation>
    <scope>NUCLEOTIDE SEQUENCE [LARGE SCALE GENOMIC DNA]</scope>
    <source>
        <strain evidence="1">RSMAS</strain>
        <tissue evidence="1">Whole animal</tissue>
    </source>
</reference>
<sequence>MEKMNGLRLQHFLKEKEGTESFKEIPIIRADSDLEEFEATRQKVLGNVIKNVEKQVNKTHQHRTFRNIVELAVVKSLEHNDKSHKLQKILLSLYKDCHYSTKALRELRDLSQALAKKVSRPLNFLSVWWLPHLQTALTTLFIGLKGRVGSARRQGRATFSVKFLTSLKDLLLMHLTWDIMEAAAHLDKVFQADFTTITLAKHQ</sequence>
<evidence type="ECO:0000313" key="2">
    <source>
        <dbReference type="Proteomes" id="UP000275408"/>
    </source>
</evidence>
<evidence type="ECO:0000313" key="1">
    <source>
        <dbReference type="EMBL" id="RMX51894.1"/>
    </source>
</evidence>
<gene>
    <name evidence="1" type="ORF">pdam_00012195</name>
</gene>
<dbReference type="EMBL" id="RCHS01001707">
    <property type="protein sequence ID" value="RMX51894.1"/>
    <property type="molecule type" value="Genomic_DNA"/>
</dbReference>
<dbReference type="Proteomes" id="UP000275408">
    <property type="component" value="Unassembled WGS sequence"/>
</dbReference>
<protein>
    <submittedName>
        <fullName evidence="1">Uncharacterized protein</fullName>
    </submittedName>
</protein>
<comment type="caution">
    <text evidence="1">The sequence shown here is derived from an EMBL/GenBank/DDBJ whole genome shotgun (WGS) entry which is preliminary data.</text>
</comment>
<accession>A0A3M6UEG9</accession>
<dbReference type="AlphaFoldDB" id="A0A3M6UEG9"/>
<keyword evidence="2" id="KW-1185">Reference proteome</keyword>
<organism evidence="1 2">
    <name type="scientific">Pocillopora damicornis</name>
    <name type="common">Cauliflower coral</name>
    <name type="synonym">Millepora damicornis</name>
    <dbReference type="NCBI Taxonomy" id="46731"/>
    <lineage>
        <taxon>Eukaryota</taxon>
        <taxon>Metazoa</taxon>
        <taxon>Cnidaria</taxon>
        <taxon>Anthozoa</taxon>
        <taxon>Hexacorallia</taxon>
        <taxon>Scleractinia</taxon>
        <taxon>Astrocoeniina</taxon>
        <taxon>Pocilloporidae</taxon>
        <taxon>Pocillopora</taxon>
    </lineage>
</organism>
<name>A0A3M6UEG9_POCDA</name>
<proteinExistence type="predicted"/>